<dbReference type="GO" id="GO:0045944">
    <property type="term" value="P:positive regulation of transcription by RNA polymerase II"/>
    <property type="evidence" value="ECO:0007669"/>
    <property type="project" value="TreeGrafter"/>
</dbReference>
<organism evidence="15 16">
    <name type="scientific">Frankliniella occidentalis</name>
    <name type="common">Western flower thrips</name>
    <name type="synonym">Euthrips occidentalis</name>
    <dbReference type="NCBI Taxonomy" id="133901"/>
    <lineage>
        <taxon>Eukaryota</taxon>
        <taxon>Metazoa</taxon>
        <taxon>Ecdysozoa</taxon>
        <taxon>Arthropoda</taxon>
        <taxon>Hexapoda</taxon>
        <taxon>Insecta</taxon>
        <taxon>Pterygota</taxon>
        <taxon>Neoptera</taxon>
        <taxon>Paraneoptera</taxon>
        <taxon>Thysanoptera</taxon>
        <taxon>Terebrantia</taxon>
        <taxon>Thripoidea</taxon>
        <taxon>Thripidae</taxon>
        <taxon>Frankliniella</taxon>
    </lineage>
</organism>
<evidence type="ECO:0000256" key="3">
    <source>
        <dbReference type="ARBA" id="ARBA00022679"/>
    </source>
</evidence>
<dbReference type="EC" id="2.3.1.48" evidence="2"/>
<evidence type="ECO:0000313" key="15">
    <source>
        <dbReference type="Proteomes" id="UP000504606"/>
    </source>
</evidence>
<evidence type="ECO:0000256" key="12">
    <source>
        <dbReference type="PROSITE-ProRule" id="PRU00203"/>
    </source>
</evidence>
<keyword evidence="4 12" id="KW-0479">Metal-binding</keyword>
<feature type="region of interest" description="Disordered" evidence="13">
    <location>
        <begin position="297"/>
        <end position="325"/>
    </location>
</feature>
<dbReference type="Proteomes" id="UP000504606">
    <property type="component" value="Unplaced"/>
</dbReference>
<evidence type="ECO:0000256" key="13">
    <source>
        <dbReference type="SAM" id="MobiDB-lite"/>
    </source>
</evidence>
<evidence type="ECO:0000256" key="7">
    <source>
        <dbReference type="ARBA" id="ARBA00022853"/>
    </source>
</evidence>
<reference evidence="16" key="1">
    <citation type="submission" date="2025-08" db="UniProtKB">
        <authorList>
            <consortium name="RefSeq"/>
        </authorList>
    </citation>
    <scope>IDENTIFICATION</scope>
    <source>
        <tissue evidence="16">Whole organism</tissue>
    </source>
</reference>
<dbReference type="InterPro" id="IPR013178">
    <property type="entry name" value="Histone_AcTrfase_Rtt109/CBP"/>
</dbReference>
<dbReference type="GO" id="GO:0031490">
    <property type="term" value="F:chromatin DNA binding"/>
    <property type="evidence" value="ECO:0007669"/>
    <property type="project" value="TreeGrafter"/>
</dbReference>
<dbReference type="GO" id="GO:0005667">
    <property type="term" value="C:transcription regulator complex"/>
    <property type="evidence" value="ECO:0007669"/>
    <property type="project" value="TreeGrafter"/>
</dbReference>
<sequence>MRRSDRSRRVPARYSPTLAAVKTLLPQKSGIVSKYKSKNIKSVNPGKTAAVKTTAELSSQGSPMAHRSSEILSKYAKPGEPSIAEIFGANPDSGSGQDNDAQMEEIDVTGEEEPTKEPPSWIEAGPLEAKAAPSQAKVKKCTGIPRMGYGDLISQTAALPRSSYPILDTFIEGAATPGDKPGQKTLAPQKKKLIQQHLILLLHAFKCNRAASTKLPCPIPFCSVMKKVQSHMRQCTDGYNCSAPFCSSSRRIMCHWKQCKTPDCVVCSRLKCIYLNKRKKALERLKALGMPLPVKQASGSNTDATVAKVASPAAQGKPSPLVNAA</sequence>
<keyword evidence="7" id="KW-0156">Chromatin regulator</keyword>
<keyword evidence="6 12" id="KW-0862">Zinc</keyword>
<evidence type="ECO:0000256" key="1">
    <source>
        <dbReference type="ARBA" id="ARBA00004123"/>
    </source>
</evidence>
<evidence type="ECO:0000256" key="5">
    <source>
        <dbReference type="ARBA" id="ARBA00022771"/>
    </source>
</evidence>
<evidence type="ECO:0000256" key="2">
    <source>
        <dbReference type="ARBA" id="ARBA00013184"/>
    </source>
</evidence>
<evidence type="ECO:0000313" key="16">
    <source>
        <dbReference type="RefSeq" id="XP_026272662.1"/>
    </source>
</evidence>
<dbReference type="GO" id="GO:0008270">
    <property type="term" value="F:zinc ion binding"/>
    <property type="evidence" value="ECO:0007669"/>
    <property type="project" value="UniProtKB-KW"/>
</dbReference>
<evidence type="ECO:0000256" key="8">
    <source>
        <dbReference type="ARBA" id="ARBA00023015"/>
    </source>
</evidence>
<dbReference type="InterPro" id="IPR035898">
    <property type="entry name" value="TAZ_dom_sf"/>
</dbReference>
<name>A0A6J1RUX8_FRAOC</name>
<dbReference type="PROSITE" id="PS50134">
    <property type="entry name" value="ZF_TAZ"/>
    <property type="match status" value="1"/>
</dbReference>
<keyword evidence="15" id="KW-1185">Reference proteome</keyword>
<gene>
    <name evidence="16" type="primary">LOC113202580</name>
</gene>
<dbReference type="AlphaFoldDB" id="A0A6J1RUX8"/>
<dbReference type="SUPFAM" id="SSF57933">
    <property type="entry name" value="TAZ domain"/>
    <property type="match status" value="1"/>
</dbReference>
<evidence type="ECO:0000256" key="9">
    <source>
        <dbReference type="ARBA" id="ARBA00023163"/>
    </source>
</evidence>
<dbReference type="PANTHER" id="PTHR13808">
    <property type="entry name" value="CBP/P300-RELATED"/>
    <property type="match status" value="1"/>
</dbReference>
<evidence type="ECO:0000256" key="10">
    <source>
        <dbReference type="ARBA" id="ARBA00023242"/>
    </source>
</evidence>
<dbReference type="PANTHER" id="PTHR13808:SF1">
    <property type="entry name" value="HISTONE ACETYLTRANSFERASE"/>
    <property type="match status" value="1"/>
</dbReference>
<comment type="subcellular location">
    <subcellularLocation>
        <location evidence="1">Nucleus</location>
    </subcellularLocation>
</comment>
<keyword evidence="9" id="KW-0804">Transcription</keyword>
<feature type="domain" description="TAZ-type" evidence="14">
    <location>
        <begin position="187"/>
        <end position="270"/>
    </location>
</feature>
<dbReference type="Pfam" id="PF02135">
    <property type="entry name" value="zf-TAZ"/>
    <property type="match status" value="1"/>
</dbReference>
<dbReference type="GO" id="GO:0000123">
    <property type="term" value="C:histone acetyltransferase complex"/>
    <property type="evidence" value="ECO:0007669"/>
    <property type="project" value="TreeGrafter"/>
</dbReference>
<dbReference type="Gene3D" id="1.20.1020.10">
    <property type="entry name" value="TAZ domain"/>
    <property type="match status" value="1"/>
</dbReference>
<dbReference type="RefSeq" id="XP_026272662.1">
    <property type="nucleotide sequence ID" value="XM_026416877.2"/>
</dbReference>
<evidence type="ECO:0000256" key="11">
    <source>
        <dbReference type="ARBA" id="ARBA00048017"/>
    </source>
</evidence>
<dbReference type="KEGG" id="foc:113202580"/>
<keyword evidence="8" id="KW-0805">Transcription regulation</keyword>
<evidence type="ECO:0000256" key="6">
    <source>
        <dbReference type="ARBA" id="ARBA00022833"/>
    </source>
</evidence>
<keyword evidence="5 12" id="KW-0863">Zinc-finger</keyword>
<dbReference type="GO" id="GO:0005634">
    <property type="term" value="C:nucleus"/>
    <property type="evidence" value="ECO:0007669"/>
    <property type="project" value="UniProtKB-SubCell"/>
</dbReference>
<dbReference type="GO" id="GO:0004402">
    <property type="term" value="F:histone acetyltransferase activity"/>
    <property type="evidence" value="ECO:0007669"/>
    <property type="project" value="InterPro"/>
</dbReference>
<dbReference type="OrthoDB" id="899at2759"/>
<protein>
    <recommendedName>
        <fullName evidence="2">histone acetyltransferase</fullName>
        <ecNumber evidence="2">2.3.1.48</ecNumber>
    </recommendedName>
</protein>
<feature type="zinc finger region" description="TAZ-type" evidence="12">
    <location>
        <begin position="187"/>
        <end position="270"/>
    </location>
</feature>
<dbReference type="GO" id="GO:0003713">
    <property type="term" value="F:transcription coactivator activity"/>
    <property type="evidence" value="ECO:0007669"/>
    <property type="project" value="TreeGrafter"/>
</dbReference>
<comment type="catalytic activity">
    <reaction evidence="11">
        <text>L-lysyl-[protein] + acetyl-CoA = N(6)-acetyl-L-lysyl-[protein] + CoA + H(+)</text>
        <dbReference type="Rhea" id="RHEA:45948"/>
        <dbReference type="Rhea" id="RHEA-COMP:9752"/>
        <dbReference type="Rhea" id="RHEA-COMP:10731"/>
        <dbReference type="ChEBI" id="CHEBI:15378"/>
        <dbReference type="ChEBI" id="CHEBI:29969"/>
        <dbReference type="ChEBI" id="CHEBI:57287"/>
        <dbReference type="ChEBI" id="CHEBI:57288"/>
        <dbReference type="ChEBI" id="CHEBI:61930"/>
        <dbReference type="EC" id="2.3.1.48"/>
    </reaction>
</comment>
<dbReference type="InterPro" id="IPR000197">
    <property type="entry name" value="Znf_TAZ"/>
</dbReference>
<dbReference type="SMART" id="SM00551">
    <property type="entry name" value="ZnF_TAZ"/>
    <property type="match status" value="1"/>
</dbReference>
<dbReference type="GeneID" id="113202580"/>
<evidence type="ECO:0000256" key="4">
    <source>
        <dbReference type="ARBA" id="ARBA00022723"/>
    </source>
</evidence>
<keyword evidence="3" id="KW-0808">Transferase</keyword>
<accession>A0A6J1RUX8</accession>
<evidence type="ECO:0000259" key="14">
    <source>
        <dbReference type="PROSITE" id="PS50134"/>
    </source>
</evidence>
<proteinExistence type="predicted"/>
<keyword evidence="10" id="KW-0539">Nucleus</keyword>